<evidence type="ECO:0000256" key="1">
    <source>
        <dbReference type="ARBA" id="ARBA00004370"/>
    </source>
</evidence>
<dbReference type="Proteomes" id="UP000448575">
    <property type="component" value="Unassembled WGS sequence"/>
</dbReference>
<dbReference type="SUPFAM" id="SSF103190">
    <property type="entry name" value="Sensory domain-like"/>
    <property type="match status" value="1"/>
</dbReference>
<organism evidence="9 10">
    <name type="scientific">Pseudoduganella guangdongensis</name>
    <dbReference type="NCBI Taxonomy" id="2692179"/>
    <lineage>
        <taxon>Bacteria</taxon>
        <taxon>Pseudomonadati</taxon>
        <taxon>Pseudomonadota</taxon>
        <taxon>Betaproteobacteria</taxon>
        <taxon>Burkholderiales</taxon>
        <taxon>Oxalobacteraceae</taxon>
        <taxon>Telluria group</taxon>
        <taxon>Pseudoduganella</taxon>
    </lineage>
</organism>
<dbReference type="AlphaFoldDB" id="A0A6N9HM87"/>
<keyword evidence="10" id="KW-1185">Reference proteome</keyword>
<keyword evidence="5" id="KW-0175">Coiled coil</keyword>
<reference evidence="9 10" key="1">
    <citation type="submission" date="2019-12" db="EMBL/GenBank/DDBJ databases">
        <title>Novel species isolated from a subtropical stream in China.</title>
        <authorList>
            <person name="Lu H."/>
        </authorList>
    </citation>
    <scope>NUCLEOTIDE SEQUENCE [LARGE SCALE GENOMIC DNA]</scope>
    <source>
        <strain evidence="9 10">DS3</strain>
    </source>
</reference>
<keyword evidence="6" id="KW-0812">Transmembrane</keyword>
<dbReference type="FunFam" id="1.10.287.950:FF:000001">
    <property type="entry name" value="Methyl-accepting chemotaxis sensory transducer"/>
    <property type="match status" value="1"/>
</dbReference>
<dbReference type="InterPro" id="IPR033462">
    <property type="entry name" value="Cache_3-Cache_2"/>
</dbReference>
<evidence type="ECO:0000256" key="5">
    <source>
        <dbReference type="SAM" id="Coils"/>
    </source>
</evidence>
<protein>
    <submittedName>
        <fullName evidence="9">HAMP domain-containing protein</fullName>
    </submittedName>
</protein>
<evidence type="ECO:0000256" key="3">
    <source>
        <dbReference type="ARBA" id="ARBA00029447"/>
    </source>
</evidence>
<dbReference type="SUPFAM" id="SSF58104">
    <property type="entry name" value="Methyl-accepting chemotaxis protein (MCP) signaling domain"/>
    <property type="match status" value="1"/>
</dbReference>
<accession>A0A6N9HM87</accession>
<evidence type="ECO:0000256" key="6">
    <source>
        <dbReference type="SAM" id="Phobius"/>
    </source>
</evidence>
<evidence type="ECO:0000259" key="7">
    <source>
        <dbReference type="PROSITE" id="PS50111"/>
    </source>
</evidence>
<evidence type="ECO:0000313" key="9">
    <source>
        <dbReference type="EMBL" id="MYN04694.1"/>
    </source>
</evidence>
<feature type="coiled-coil region" evidence="5">
    <location>
        <begin position="570"/>
        <end position="608"/>
    </location>
</feature>
<dbReference type="InterPro" id="IPR051310">
    <property type="entry name" value="MCP_chemotaxis"/>
</dbReference>
<feature type="domain" description="Methyl-accepting transducer" evidence="7">
    <location>
        <begin position="370"/>
        <end position="599"/>
    </location>
</feature>
<dbReference type="GO" id="GO:0005886">
    <property type="term" value="C:plasma membrane"/>
    <property type="evidence" value="ECO:0007669"/>
    <property type="project" value="TreeGrafter"/>
</dbReference>
<dbReference type="SMART" id="SM00304">
    <property type="entry name" value="HAMP"/>
    <property type="match status" value="1"/>
</dbReference>
<sequence>MLIAFINWNSSAMLEQRARDQVAADLTGVSNMLDVFNDAMVNDAANYARQFAHHVPGPFALDGGQLSAAGKLVNNDFGIPDGFTTQTGAIATIFAIEGEEFVRVTTSVKKENGERAIGTQLDHANPSYAKLRAGQPYTGLAQLFGKPYITQYDPVKDASGKVVGALFIGIDISKNIASLKEKIKGIRIGESGYVYVLNAAPGKDLGKLLVHPEQEGASMLETKDSNGKTFIREMLEQKNGEIRYMWADAGSKESAREKLLVFRHFEDWKWVVAGGTYVHEITRDAVNARNRYALCGAVALVAFAASLLLLVRVIVTRPLAAVQDAAGRIASGDLTVSLQVNSGDEIGKVLGAMNGISQRLAAVVGGVREGADQIATASSEIAAGNQDLSARTEQQASSLEETAASMEELTSTVRQNADNARQANTLVRDASEIAARGGAQVAQVVEKMGAINDASRKIEDIISVIDGIAFQTNILALNAAVEAARAGEQGRGFAVVATEVRNLAQRSAAAAHEIKGLIANSTGEVEAGAKLVEQAGATMEEVVHSVRRVTDIMGAITSASEEQRAGIDQVNQAIGQMDQVTQQNAALVEEAAAASAAMQDQAEALVREVRTFKLPASAKGIASTRTTLRLQ</sequence>
<comment type="similarity">
    <text evidence="3">Belongs to the methyl-accepting chemotaxis (MCP) protein family.</text>
</comment>
<keyword evidence="6" id="KW-0472">Membrane</keyword>
<evidence type="ECO:0000256" key="4">
    <source>
        <dbReference type="PROSITE-ProRule" id="PRU00284"/>
    </source>
</evidence>
<dbReference type="GO" id="GO:0004888">
    <property type="term" value="F:transmembrane signaling receptor activity"/>
    <property type="evidence" value="ECO:0007669"/>
    <property type="project" value="TreeGrafter"/>
</dbReference>
<dbReference type="CDD" id="cd11386">
    <property type="entry name" value="MCP_signal"/>
    <property type="match status" value="1"/>
</dbReference>
<evidence type="ECO:0000256" key="2">
    <source>
        <dbReference type="ARBA" id="ARBA00022481"/>
    </source>
</evidence>
<dbReference type="Pfam" id="PF00672">
    <property type="entry name" value="HAMP"/>
    <property type="match status" value="1"/>
</dbReference>
<dbReference type="Pfam" id="PF00015">
    <property type="entry name" value="MCPsignal"/>
    <property type="match status" value="1"/>
</dbReference>
<dbReference type="PROSITE" id="PS50111">
    <property type="entry name" value="CHEMOTAXIS_TRANSDUC_2"/>
    <property type="match status" value="1"/>
</dbReference>
<gene>
    <name evidence="9" type="ORF">GTP41_21605</name>
</gene>
<dbReference type="Pfam" id="PF17201">
    <property type="entry name" value="Cache_3-Cache_2"/>
    <property type="match status" value="1"/>
</dbReference>
<dbReference type="PANTHER" id="PTHR43531:SF14">
    <property type="entry name" value="METHYL-ACCEPTING CHEMOTAXIS PROTEIN I-RELATED"/>
    <property type="match status" value="1"/>
</dbReference>
<dbReference type="GO" id="GO:0006935">
    <property type="term" value="P:chemotaxis"/>
    <property type="evidence" value="ECO:0007669"/>
    <property type="project" value="TreeGrafter"/>
</dbReference>
<name>A0A6N9HM87_9BURK</name>
<feature type="domain" description="HAMP" evidence="8">
    <location>
        <begin position="313"/>
        <end position="365"/>
    </location>
</feature>
<feature type="transmembrane region" description="Helical" evidence="6">
    <location>
        <begin position="292"/>
        <end position="315"/>
    </location>
</feature>
<dbReference type="InterPro" id="IPR004089">
    <property type="entry name" value="MCPsignal_dom"/>
</dbReference>
<dbReference type="CDD" id="cd12912">
    <property type="entry name" value="PDC2_MCP_like"/>
    <property type="match status" value="1"/>
</dbReference>
<evidence type="ECO:0000313" key="10">
    <source>
        <dbReference type="Proteomes" id="UP000448575"/>
    </source>
</evidence>
<dbReference type="Gene3D" id="1.10.287.950">
    <property type="entry name" value="Methyl-accepting chemotaxis protein"/>
    <property type="match status" value="1"/>
</dbReference>
<dbReference type="EMBL" id="WWCJ01000019">
    <property type="protein sequence ID" value="MYN04694.1"/>
    <property type="molecule type" value="Genomic_DNA"/>
</dbReference>
<dbReference type="PROSITE" id="PS50885">
    <property type="entry name" value="HAMP"/>
    <property type="match status" value="1"/>
</dbReference>
<dbReference type="Gene3D" id="3.30.450.20">
    <property type="entry name" value="PAS domain"/>
    <property type="match status" value="1"/>
</dbReference>
<dbReference type="CDD" id="cd06225">
    <property type="entry name" value="HAMP"/>
    <property type="match status" value="1"/>
</dbReference>
<dbReference type="GO" id="GO:0007165">
    <property type="term" value="P:signal transduction"/>
    <property type="evidence" value="ECO:0007669"/>
    <property type="project" value="UniProtKB-KW"/>
</dbReference>
<dbReference type="InterPro" id="IPR003660">
    <property type="entry name" value="HAMP_dom"/>
</dbReference>
<evidence type="ECO:0000259" key="8">
    <source>
        <dbReference type="PROSITE" id="PS50885"/>
    </source>
</evidence>
<dbReference type="InterPro" id="IPR029151">
    <property type="entry name" value="Sensor-like_sf"/>
</dbReference>
<dbReference type="SMART" id="SM00283">
    <property type="entry name" value="MA"/>
    <property type="match status" value="1"/>
</dbReference>
<keyword evidence="4" id="KW-0807">Transducer</keyword>
<comment type="caution">
    <text evidence="9">The sequence shown here is derived from an EMBL/GenBank/DDBJ whole genome shotgun (WGS) entry which is preliminary data.</text>
</comment>
<keyword evidence="6" id="KW-1133">Transmembrane helix</keyword>
<proteinExistence type="inferred from homology"/>
<dbReference type="PANTHER" id="PTHR43531">
    <property type="entry name" value="PROTEIN ICFG"/>
    <property type="match status" value="1"/>
</dbReference>
<keyword evidence="2" id="KW-0488">Methylation</keyword>
<comment type="subcellular location">
    <subcellularLocation>
        <location evidence="1">Membrane</location>
    </subcellularLocation>
</comment>